<keyword evidence="1" id="KW-1133">Transmembrane helix</keyword>
<dbReference type="RefSeq" id="WP_157343273.1">
    <property type="nucleotide sequence ID" value="NZ_WSEK01000004.1"/>
</dbReference>
<name>A0A6L6XUV3_9ACTN</name>
<proteinExistence type="predicted"/>
<sequence>MVIGLLLMVLGALAVVAAVFTATGESVEVLGFDVTAVGLYLFGLGSGVAILWGFTISKWGTKRTLRQRREARKLDELQAKLDQREAEQRTDEGSGDRSV</sequence>
<keyword evidence="3" id="KW-1185">Reference proteome</keyword>
<comment type="caution">
    <text evidence="2">The sequence shown here is derived from an EMBL/GenBank/DDBJ whole genome shotgun (WGS) entry which is preliminary data.</text>
</comment>
<dbReference type="AlphaFoldDB" id="A0A6L6XUV3"/>
<accession>A0A6L6XUV3</accession>
<protein>
    <submittedName>
        <fullName evidence="2">Uncharacterized protein</fullName>
    </submittedName>
</protein>
<dbReference type="EMBL" id="WSEK01000004">
    <property type="protein sequence ID" value="MVQ50276.1"/>
    <property type="molecule type" value="Genomic_DNA"/>
</dbReference>
<evidence type="ECO:0000313" key="2">
    <source>
        <dbReference type="EMBL" id="MVQ50276.1"/>
    </source>
</evidence>
<organism evidence="2 3">
    <name type="scientific">Nocardioides agri</name>
    <dbReference type="NCBI Taxonomy" id="2682843"/>
    <lineage>
        <taxon>Bacteria</taxon>
        <taxon>Bacillati</taxon>
        <taxon>Actinomycetota</taxon>
        <taxon>Actinomycetes</taxon>
        <taxon>Propionibacteriales</taxon>
        <taxon>Nocardioidaceae</taxon>
        <taxon>Nocardioides</taxon>
    </lineage>
</organism>
<keyword evidence="1" id="KW-0472">Membrane</keyword>
<keyword evidence="1" id="KW-0812">Transmembrane</keyword>
<evidence type="ECO:0000313" key="3">
    <source>
        <dbReference type="Proteomes" id="UP000473525"/>
    </source>
</evidence>
<feature type="transmembrane region" description="Helical" evidence="1">
    <location>
        <begin position="37"/>
        <end position="59"/>
    </location>
</feature>
<dbReference type="Proteomes" id="UP000473525">
    <property type="component" value="Unassembled WGS sequence"/>
</dbReference>
<evidence type="ECO:0000256" key="1">
    <source>
        <dbReference type="SAM" id="Phobius"/>
    </source>
</evidence>
<gene>
    <name evidence="2" type="ORF">GON03_13900</name>
</gene>
<reference evidence="2 3" key="1">
    <citation type="submission" date="2019-12" db="EMBL/GenBank/DDBJ databases">
        <authorList>
            <person name="Huq M.A."/>
        </authorList>
    </citation>
    <scope>NUCLEOTIDE SEQUENCE [LARGE SCALE GENOMIC DNA]</scope>
    <source>
        <strain evidence="2 3">MAH-18</strain>
    </source>
</reference>